<dbReference type="AlphaFoldDB" id="A0A2C9V3F1"/>
<comment type="caution">
    <text evidence="2">The sequence shown here is derived from an EMBL/GenBank/DDBJ whole genome shotgun (WGS) entry which is preliminary data.</text>
</comment>
<accession>A0A2C9V3F1</accession>
<reference evidence="3" key="1">
    <citation type="journal article" date="2016" name="Nat. Biotechnol.">
        <title>Sequencing wild and cultivated cassava and related species reveals extensive interspecific hybridization and genetic diversity.</title>
        <authorList>
            <person name="Bredeson J.V."/>
            <person name="Lyons J.B."/>
            <person name="Prochnik S.E."/>
            <person name="Wu G.A."/>
            <person name="Ha C.M."/>
            <person name="Edsinger-Gonzales E."/>
            <person name="Grimwood J."/>
            <person name="Schmutz J."/>
            <person name="Rabbi I.Y."/>
            <person name="Egesi C."/>
            <person name="Nauluvula P."/>
            <person name="Lebot V."/>
            <person name="Ndunguru J."/>
            <person name="Mkamilo G."/>
            <person name="Bart R.S."/>
            <person name="Setter T.L."/>
            <person name="Gleadow R.M."/>
            <person name="Kulakow P."/>
            <person name="Ferguson M.E."/>
            <person name="Rounsley S."/>
            <person name="Rokhsar D.S."/>
        </authorList>
    </citation>
    <scope>NUCLEOTIDE SEQUENCE [LARGE SCALE GENOMIC DNA]</scope>
    <source>
        <strain evidence="3">cv. AM560-2</strain>
    </source>
</reference>
<feature type="region of interest" description="Disordered" evidence="1">
    <location>
        <begin position="1"/>
        <end position="21"/>
    </location>
</feature>
<gene>
    <name evidence="2" type="ORF">MANES_10G050200v8</name>
</gene>
<protein>
    <submittedName>
        <fullName evidence="2">Uncharacterized protein</fullName>
    </submittedName>
</protein>
<dbReference type="Proteomes" id="UP000091857">
    <property type="component" value="Chromosome 10"/>
</dbReference>
<sequence length="172" mass="19666">MGINHSKNINSEPNPEVHFMDNSPSQGSCIVELLKPEWLTVKKMTKNKKKKKQTLEEWLLASPSLNPDCINGGELFVSKHFFKRIHPSSSSMEECEAISSKARKKSFSLERLVMLDREADRSFCSMDISSIIKDPRSKSKKMVSFKLPDESDIIIFYSPKELSMENDQDCSM</sequence>
<keyword evidence="3" id="KW-1185">Reference proteome</keyword>
<evidence type="ECO:0000313" key="3">
    <source>
        <dbReference type="Proteomes" id="UP000091857"/>
    </source>
</evidence>
<proteinExistence type="predicted"/>
<dbReference type="EMBL" id="CM004396">
    <property type="protein sequence ID" value="OAY38888.1"/>
    <property type="molecule type" value="Genomic_DNA"/>
</dbReference>
<dbReference type="Gramene" id="Manes.10G050200.1.v8.1">
    <property type="protein sequence ID" value="Manes.10G050200.1.v8.1.CDS.1"/>
    <property type="gene ID" value="Manes.10G050200.v8.1"/>
</dbReference>
<evidence type="ECO:0000313" key="2">
    <source>
        <dbReference type="EMBL" id="OAY38888.1"/>
    </source>
</evidence>
<feature type="compositionally biased region" description="Polar residues" evidence="1">
    <location>
        <begin position="1"/>
        <end position="13"/>
    </location>
</feature>
<dbReference type="OMA" id="NHANGPR"/>
<evidence type="ECO:0000256" key="1">
    <source>
        <dbReference type="SAM" id="MobiDB-lite"/>
    </source>
</evidence>
<name>A0A2C9V3F1_MANES</name>
<organism evidence="2 3">
    <name type="scientific">Manihot esculenta</name>
    <name type="common">Cassava</name>
    <name type="synonym">Jatropha manihot</name>
    <dbReference type="NCBI Taxonomy" id="3983"/>
    <lineage>
        <taxon>Eukaryota</taxon>
        <taxon>Viridiplantae</taxon>
        <taxon>Streptophyta</taxon>
        <taxon>Embryophyta</taxon>
        <taxon>Tracheophyta</taxon>
        <taxon>Spermatophyta</taxon>
        <taxon>Magnoliopsida</taxon>
        <taxon>eudicotyledons</taxon>
        <taxon>Gunneridae</taxon>
        <taxon>Pentapetalae</taxon>
        <taxon>rosids</taxon>
        <taxon>fabids</taxon>
        <taxon>Malpighiales</taxon>
        <taxon>Euphorbiaceae</taxon>
        <taxon>Crotonoideae</taxon>
        <taxon>Manihoteae</taxon>
        <taxon>Manihot</taxon>
    </lineage>
</organism>